<evidence type="ECO:0000256" key="1">
    <source>
        <dbReference type="ARBA" id="ARBA00009059"/>
    </source>
</evidence>
<comment type="catalytic activity">
    <reaction evidence="10">
        <text>N-terminal L-alanyl-L-prolyl-L-lysyl-[protein] + 3 S-adenosyl-L-methionine = N-terminal N,N,N-trimethyl-L-alanyl-L-prolyl-L-lysyl-[protein] + 3 S-adenosyl-L-homocysteine + 3 H(+)</text>
        <dbReference type="Rhea" id="RHEA:54712"/>
        <dbReference type="Rhea" id="RHEA-COMP:13785"/>
        <dbReference type="Rhea" id="RHEA-COMP:13971"/>
        <dbReference type="ChEBI" id="CHEBI:15378"/>
        <dbReference type="ChEBI" id="CHEBI:57856"/>
        <dbReference type="ChEBI" id="CHEBI:59789"/>
        <dbReference type="ChEBI" id="CHEBI:138057"/>
        <dbReference type="ChEBI" id="CHEBI:138315"/>
        <dbReference type="EC" id="2.1.1.244"/>
    </reaction>
</comment>
<dbReference type="STRING" id="5627.A0A1C7MJV7"/>
<evidence type="ECO:0000313" key="11">
    <source>
        <dbReference type="EMBL" id="OBZ75314.1"/>
    </source>
</evidence>
<evidence type="ECO:0000256" key="7">
    <source>
        <dbReference type="ARBA" id="ARBA00043129"/>
    </source>
</evidence>
<evidence type="ECO:0000256" key="8">
    <source>
        <dbReference type="ARBA" id="ARBA00047306"/>
    </source>
</evidence>
<dbReference type="Pfam" id="PF05891">
    <property type="entry name" value="Methyltransf_PK"/>
    <property type="match status" value="2"/>
</dbReference>
<dbReference type="Gene3D" id="3.40.50.150">
    <property type="entry name" value="Vaccinia Virus protein VP39"/>
    <property type="match status" value="1"/>
</dbReference>
<evidence type="ECO:0000256" key="10">
    <source>
        <dbReference type="ARBA" id="ARBA00048167"/>
    </source>
</evidence>
<dbReference type="OrthoDB" id="1298661at2759"/>
<dbReference type="Proteomes" id="UP000092993">
    <property type="component" value="Unassembled WGS sequence"/>
</dbReference>
<gene>
    <name evidence="11" type="primary">tae1</name>
    <name evidence="11" type="ORF">A0H81_04338</name>
</gene>
<reference evidence="11 12" key="1">
    <citation type="submission" date="2016-03" db="EMBL/GenBank/DDBJ databases">
        <title>Whole genome sequencing of Grifola frondosa 9006-11.</title>
        <authorList>
            <person name="Min B."/>
            <person name="Park H."/>
            <person name="Kim J.-G."/>
            <person name="Cho H."/>
            <person name="Oh Y.-L."/>
            <person name="Kong W.-S."/>
            <person name="Choi I.-G."/>
        </authorList>
    </citation>
    <scope>NUCLEOTIDE SEQUENCE [LARGE SCALE GENOMIC DNA]</scope>
    <source>
        <strain evidence="11 12">9006-11</strain>
    </source>
</reference>
<keyword evidence="3 11" id="KW-0808">Transferase</keyword>
<dbReference type="InterPro" id="IPR029063">
    <property type="entry name" value="SAM-dependent_MTases_sf"/>
</dbReference>
<dbReference type="GO" id="GO:0005737">
    <property type="term" value="C:cytoplasm"/>
    <property type="evidence" value="ECO:0007669"/>
    <property type="project" value="TreeGrafter"/>
</dbReference>
<dbReference type="OMA" id="ETYYCFN"/>
<dbReference type="EC" id="2.1.1.244" evidence="5"/>
<dbReference type="GO" id="GO:0071885">
    <property type="term" value="F:N-terminal protein N-methyltransferase activity"/>
    <property type="evidence" value="ECO:0007669"/>
    <property type="project" value="UniProtKB-EC"/>
</dbReference>
<evidence type="ECO:0000256" key="4">
    <source>
        <dbReference type="ARBA" id="ARBA00022691"/>
    </source>
</evidence>
<evidence type="ECO:0000256" key="5">
    <source>
        <dbReference type="ARBA" id="ARBA00039112"/>
    </source>
</evidence>
<comment type="catalytic activity">
    <reaction evidence="9">
        <text>N-terminal L-prolyl-L-prolyl-L-lysyl-[protein] + 2 S-adenosyl-L-methionine = N-terminal N,N-dimethyl-L-prolyl-L-prolyl-L-lysyl-[protein] + 2 S-adenosyl-L-homocysteine + 2 H(+)</text>
        <dbReference type="Rhea" id="RHEA:54736"/>
        <dbReference type="Rhea" id="RHEA-COMP:13787"/>
        <dbReference type="Rhea" id="RHEA-COMP:13974"/>
        <dbReference type="ChEBI" id="CHEBI:15378"/>
        <dbReference type="ChEBI" id="CHEBI:57856"/>
        <dbReference type="ChEBI" id="CHEBI:59789"/>
        <dbReference type="ChEBI" id="CHEBI:138059"/>
        <dbReference type="ChEBI" id="CHEBI:138318"/>
        <dbReference type="EC" id="2.1.1.244"/>
    </reaction>
</comment>
<accession>A0A1C7MJV7</accession>
<comment type="caution">
    <text evidence="11">The sequence shown here is derived from an EMBL/GenBank/DDBJ whole genome shotgun (WGS) entry which is preliminary data.</text>
</comment>
<organism evidence="11 12">
    <name type="scientific">Grifola frondosa</name>
    <name type="common">Maitake</name>
    <name type="synonym">Polyporus frondosus</name>
    <dbReference type="NCBI Taxonomy" id="5627"/>
    <lineage>
        <taxon>Eukaryota</taxon>
        <taxon>Fungi</taxon>
        <taxon>Dikarya</taxon>
        <taxon>Basidiomycota</taxon>
        <taxon>Agaricomycotina</taxon>
        <taxon>Agaricomycetes</taxon>
        <taxon>Polyporales</taxon>
        <taxon>Grifolaceae</taxon>
        <taxon>Grifola</taxon>
    </lineage>
</organism>
<name>A0A1C7MJV7_GRIFR</name>
<evidence type="ECO:0000256" key="9">
    <source>
        <dbReference type="ARBA" id="ARBA00047885"/>
    </source>
</evidence>
<dbReference type="EMBL" id="LUGG01000004">
    <property type="protein sequence ID" value="OBZ75314.1"/>
    <property type="molecule type" value="Genomic_DNA"/>
</dbReference>
<evidence type="ECO:0000313" key="12">
    <source>
        <dbReference type="Proteomes" id="UP000092993"/>
    </source>
</evidence>
<dbReference type="AlphaFoldDB" id="A0A1C7MJV7"/>
<dbReference type="PANTHER" id="PTHR12753">
    <property type="entry name" value="AD-003 - RELATED"/>
    <property type="match status" value="1"/>
</dbReference>
<dbReference type="GO" id="GO:0032259">
    <property type="term" value="P:methylation"/>
    <property type="evidence" value="ECO:0007669"/>
    <property type="project" value="UniProtKB-KW"/>
</dbReference>
<comment type="similarity">
    <text evidence="1">Belongs to the methyltransferase superfamily. NTM1 family.</text>
</comment>
<evidence type="ECO:0000256" key="6">
    <source>
        <dbReference type="ARBA" id="ARBA00039449"/>
    </source>
</evidence>
<dbReference type="PANTHER" id="PTHR12753:SF0">
    <property type="entry name" value="ALPHA N-TERMINAL PROTEIN METHYLTRANSFERASE 1"/>
    <property type="match status" value="1"/>
</dbReference>
<sequence length="316" mass="34621">MASTDTPEPVVEDGITYWANQPASYDGVLGKPHHDTTRVSETPLTSTRPSAQASLPRIDALGSRQFLLRLLPELSTVPSAIRPLAPSSQDALRRTRVLDAGAGVGRVTGDVLLHLFSDVVLLEPVPSFIDSALERGTASAAPERVSDDAPSLPRWKGIHDKSKSVTFVQGTLQDFDSSRPLYATRRLGRVGYEPPTDDIDSGFDVVWCQWCLGCLSDEGLVAFFRRCRAALRDPRRGLIVVKENLCSDAGDKPRNVFDSEDSSLTRRVDLACVGCENFRNAGLQVIHEQVQHGFPEGLYTVKMYALRGQDVSDRST</sequence>
<proteinExistence type="inferred from homology"/>
<protein>
    <recommendedName>
        <fullName evidence="6">Alpha N-terminal protein methyltransferase 1</fullName>
        <ecNumber evidence="5">2.1.1.244</ecNumber>
    </recommendedName>
    <alternativeName>
        <fullName evidence="7">X-Pro-Lys N-terminal protein methyltransferase 1</fullName>
    </alternativeName>
</protein>
<dbReference type="CDD" id="cd02440">
    <property type="entry name" value="AdoMet_MTases"/>
    <property type="match status" value="1"/>
</dbReference>
<dbReference type="SUPFAM" id="SSF53335">
    <property type="entry name" value="S-adenosyl-L-methionine-dependent methyltransferases"/>
    <property type="match status" value="1"/>
</dbReference>
<evidence type="ECO:0000256" key="2">
    <source>
        <dbReference type="ARBA" id="ARBA00022603"/>
    </source>
</evidence>
<keyword evidence="2 11" id="KW-0489">Methyltransferase</keyword>
<evidence type="ECO:0000256" key="3">
    <source>
        <dbReference type="ARBA" id="ARBA00022679"/>
    </source>
</evidence>
<keyword evidence="4" id="KW-0949">S-adenosyl-L-methionine</keyword>
<keyword evidence="12" id="KW-1185">Reference proteome</keyword>
<comment type="catalytic activity">
    <reaction evidence="8">
        <text>N-terminal L-seryl-L-prolyl-L-lysyl-[protein] + 3 S-adenosyl-L-methionine = N-terminal N,N,N-trimethyl-L-seryl-L-prolyl-L-lysyl-[protein] + 3 S-adenosyl-L-homocysteine + 3 H(+)</text>
        <dbReference type="Rhea" id="RHEA:54724"/>
        <dbReference type="Rhea" id="RHEA-COMP:13789"/>
        <dbReference type="Rhea" id="RHEA-COMP:13973"/>
        <dbReference type="ChEBI" id="CHEBI:15378"/>
        <dbReference type="ChEBI" id="CHEBI:57856"/>
        <dbReference type="ChEBI" id="CHEBI:59789"/>
        <dbReference type="ChEBI" id="CHEBI:138061"/>
        <dbReference type="ChEBI" id="CHEBI:138317"/>
        <dbReference type="EC" id="2.1.1.244"/>
    </reaction>
</comment>
<dbReference type="InterPro" id="IPR008576">
    <property type="entry name" value="MeTrfase_NTM1"/>
</dbReference>